<dbReference type="Proteomes" id="UP001646141">
    <property type="component" value="Unassembled WGS sequence"/>
</dbReference>
<keyword evidence="2" id="KW-0238">DNA-binding</keyword>
<evidence type="ECO:0000313" key="6">
    <source>
        <dbReference type="Proteomes" id="UP001646141"/>
    </source>
</evidence>
<dbReference type="PANTHER" id="PTHR33164:SF43">
    <property type="entry name" value="HTH-TYPE TRANSCRIPTIONAL REPRESSOR YETL"/>
    <property type="match status" value="1"/>
</dbReference>
<evidence type="ECO:0000259" key="4">
    <source>
        <dbReference type="PROSITE" id="PS50995"/>
    </source>
</evidence>
<dbReference type="EMBL" id="QYAD01000004">
    <property type="protein sequence ID" value="MBL3690697.1"/>
    <property type="molecule type" value="Genomic_DNA"/>
</dbReference>
<dbReference type="Pfam" id="PF12802">
    <property type="entry name" value="MarR_2"/>
    <property type="match status" value="1"/>
</dbReference>
<evidence type="ECO:0000256" key="3">
    <source>
        <dbReference type="ARBA" id="ARBA00023163"/>
    </source>
</evidence>
<dbReference type="SMART" id="SM00347">
    <property type="entry name" value="HTH_MARR"/>
    <property type="match status" value="1"/>
</dbReference>
<dbReference type="InterPro" id="IPR000835">
    <property type="entry name" value="HTH_MarR-typ"/>
</dbReference>
<dbReference type="InterPro" id="IPR023187">
    <property type="entry name" value="Tscrpt_reg_MarR-type_CS"/>
</dbReference>
<dbReference type="RefSeq" id="WP_202382861.1">
    <property type="nucleotide sequence ID" value="NZ_BAAAMA010000010.1"/>
</dbReference>
<sequence length="160" mass="17040">MDPRIDMKHELLLEHAAQRSAAARTIMAVLQTATMIDRACAAQLARHDLSEGRLSVLLAVARRGNATPAELAEDLDVTRAAITGLCDGLVRQELIARGPHPSDRRSLTITLTPAGERTLDALSPEYGAWIGELAAGLDQTALSGALATLGALQAQLEERE</sequence>
<organism evidence="5 6">
    <name type="scientific">Leucobacter chromiireducens subsp. chromiireducens</name>
    <dbReference type="NCBI Taxonomy" id="660067"/>
    <lineage>
        <taxon>Bacteria</taxon>
        <taxon>Bacillati</taxon>
        <taxon>Actinomycetota</taxon>
        <taxon>Actinomycetes</taxon>
        <taxon>Micrococcales</taxon>
        <taxon>Microbacteriaceae</taxon>
        <taxon>Leucobacter</taxon>
    </lineage>
</organism>
<name>A0ABS1SRD5_9MICO</name>
<dbReference type="SUPFAM" id="SSF46785">
    <property type="entry name" value="Winged helix' DNA-binding domain"/>
    <property type="match status" value="1"/>
</dbReference>
<evidence type="ECO:0000256" key="1">
    <source>
        <dbReference type="ARBA" id="ARBA00023015"/>
    </source>
</evidence>
<comment type="caution">
    <text evidence="5">The sequence shown here is derived from an EMBL/GenBank/DDBJ whole genome shotgun (WGS) entry which is preliminary data.</text>
</comment>
<dbReference type="InterPro" id="IPR039422">
    <property type="entry name" value="MarR/SlyA-like"/>
</dbReference>
<proteinExistence type="predicted"/>
<dbReference type="InterPro" id="IPR036388">
    <property type="entry name" value="WH-like_DNA-bd_sf"/>
</dbReference>
<dbReference type="PRINTS" id="PR00598">
    <property type="entry name" value="HTHMARR"/>
</dbReference>
<gene>
    <name evidence="5" type="ORF">D3226_12155</name>
</gene>
<keyword evidence="6" id="KW-1185">Reference proteome</keyword>
<reference evidence="5 6" key="1">
    <citation type="submission" date="2018-09" db="EMBL/GenBank/DDBJ databases">
        <title>Comparative genomics of Leucobacter spp.</title>
        <authorList>
            <person name="Reis A.C."/>
            <person name="Kolvenbach B.A."/>
            <person name="Corvini P.F.X."/>
            <person name="Nunes O.C."/>
        </authorList>
    </citation>
    <scope>NUCLEOTIDE SEQUENCE [LARGE SCALE GENOMIC DNA]</scope>
    <source>
        <strain evidence="5 6">L-1</strain>
    </source>
</reference>
<dbReference type="PROSITE" id="PS01117">
    <property type="entry name" value="HTH_MARR_1"/>
    <property type="match status" value="1"/>
</dbReference>
<dbReference type="InterPro" id="IPR036390">
    <property type="entry name" value="WH_DNA-bd_sf"/>
</dbReference>
<dbReference type="PANTHER" id="PTHR33164">
    <property type="entry name" value="TRANSCRIPTIONAL REGULATOR, MARR FAMILY"/>
    <property type="match status" value="1"/>
</dbReference>
<keyword evidence="1" id="KW-0805">Transcription regulation</keyword>
<evidence type="ECO:0000313" key="5">
    <source>
        <dbReference type="EMBL" id="MBL3690697.1"/>
    </source>
</evidence>
<protein>
    <submittedName>
        <fullName evidence="5">MarR family transcriptional regulator</fullName>
    </submittedName>
</protein>
<keyword evidence="3" id="KW-0804">Transcription</keyword>
<accession>A0ABS1SRD5</accession>
<dbReference type="Gene3D" id="1.10.10.10">
    <property type="entry name" value="Winged helix-like DNA-binding domain superfamily/Winged helix DNA-binding domain"/>
    <property type="match status" value="1"/>
</dbReference>
<feature type="domain" description="HTH marR-type" evidence="4">
    <location>
        <begin position="9"/>
        <end position="158"/>
    </location>
</feature>
<evidence type="ECO:0000256" key="2">
    <source>
        <dbReference type="ARBA" id="ARBA00023125"/>
    </source>
</evidence>
<dbReference type="PROSITE" id="PS50995">
    <property type="entry name" value="HTH_MARR_2"/>
    <property type="match status" value="1"/>
</dbReference>